<dbReference type="AlphaFoldDB" id="A0A0H3HY12"/>
<dbReference type="Proteomes" id="UP000010087">
    <property type="component" value="Chromosome 2"/>
</dbReference>
<dbReference type="KEGG" id="bpz:BP1026B_II0781"/>
<feature type="compositionally biased region" description="Basic and acidic residues" evidence="1">
    <location>
        <begin position="33"/>
        <end position="68"/>
    </location>
</feature>
<feature type="region of interest" description="Disordered" evidence="1">
    <location>
        <begin position="19"/>
        <end position="94"/>
    </location>
</feature>
<evidence type="ECO:0000313" key="2">
    <source>
        <dbReference type="EMBL" id="AFI69038.1"/>
    </source>
</evidence>
<protein>
    <submittedName>
        <fullName evidence="2">Uncharacterized protein</fullName>
    </submittedName>
</protein>
<proteinExistence type="predicted"/>
<gene>
    <name evidence="2" type="ordered locus">BP1026B_II0781</name>
</gene>
<accession>A0A0H3HY12</accession>
<dbReference type="EMBL" id="CP002834">
    <property type="protein sequence ID" value="AFI69038.1"/>
    <property type="molecule type" value="Genomic_DNA"/>
</dbReference>
<feature type="compositionally biased region" description="Basic residues" evidence="1">
    <location>
        <begin position="132"/>
        <end position="147"/>
    </location>
</feature>
<organism evidence="2 3">
    <name type="scientific">Burkholderia pseudomallei (strain 1026b)</name>
    <dbReference type="NCBI Taxonomy" id="884204"/>
    <lineage>
        <taxon>Bacteria</taxon>
        <taxon>Pseudomonadati</taxon>
        <taxon>Pseudomonadota</taxon>
        <taxon>Betaproteobacteria</taxon>
        <taxon>Burkholderiales</taxon>
        <taxon>Burkholderiaceae</taxon>
        <taxon>Burkholderia</taxon>
        <taxon>pseudomallei group</taxon>
    </lineage>
</organism>
<evidence type="ECO:0000313" key="3">
    <source>
        <dbReference type="Proteomes" id="UP000010087"/>
    </source>
</evidence>
<name>A0A0H3HY12_BURP2</name>
<sequence>MLRESRLIGNRPAAFCKHGEATTTSSDNGFDAGDSRFVRSSRSKDHGLKSEVRNRKPHARVHELKNRDSMPSPSRGKAGKANEAPTLKSPCSRYPPLQARSVHIAALCRASRFLEKSHLPARGTAPSAASNRHTKANWKRFGRTVGM</sequence>
<evidence type="ECO:0000256" key="1">
    <source>
        <dbReference type="SAM" id="MobiDB-lite"/>
    </source>
</evidence>
<feature type="region of interest" description="Disordered" evidence="1">
    <location>
        <begin position="120"/>
        <end position="147"/>
    </location>
</feature>
<reference evidence="2 3" key="1">
    <citation type="journal article" date="2012" name="PLoS ONE">
        <title>Evolution of Burkholderia pseudomallei in recurrent melioidosis.</title>
        <authorList>
            <person name="Hayden H.S."/>
            <person name="Lim R."/>
            <person name="Brittnacher M.J."/>
            <person name="Sims E.H."/>
            <person name="Ramage E.R."/>
            <person name="Fong C."/>
            <person name="Wu Z."/>
            <person name="Crist E."/>
            <person name="Chang J."/>
            <person name="Zhou Y."/>
            <person name="Radey M."/>
            <person name="Rohmer L."/>
            <person name="Haugen E."/>
            <person name="Gillett W."/>
            <person name="Wuthiekanun V."/>
            <person name="Peacock S.J."/>
            <person name="Kaul R."/>
            <person name="Miller S.I."/>
            <person name="Manoil C."/>
            <person name="Jacobs M.A."/>
        </authorList>
    </citation>
    <scope>NUCLEOTIDE SEQUENCE [LARGE SCALE GENOMIC DNA]</scope>
    <source>
        <strain evidence="2 3">1026b</strain>
    </source>
</reference>